<dbReference type="Gramene" id="EOY31960">
    <property type="protein sequence ID" value="EOY31960"/>
    <property type="gene ID" value="TCM_039323"/>
</dbReference>
<gene>
    <name evidence="2" type="ORF">TCM_039323</name>
</gene>
<dbReference type="HOGENOM" id="CLU_1646750_0_0_1"/>
<evidence type="ECO:0000256" key="1">
    <source>
        <dbReference type="SAM" id="MobiDB-lite"/>
    </source>
</evidence>
<evidence type="ECO:0000313" key="2">
    <source>
        <dbReference type="EMBL" id="EOY31960.1"/>
    </source>
</evidence>
<proteinExistence type="predicted"/>
<evidence type="ECO:0000313" key="3">
    <source>
        <dbReference type="Proteomes" id="UP000026915"/>
    </source>
</evidence>
<sequence>MTSALTWLQNVIDTLMWDYHVNILLKKNGVLSIYVKHGDNAQQGTLMPKALNEDVKFLSSDDEFGNGDSQTNENEEKAIGNVGGPTAKPSRTEQHGDYIDSSDLKSYISTSFRSEADMAQRVRLSERFCTLDRPISNFFIGQSFKDPGHFKVVLSEYSMAK</sequence>
<protein>
    <submittedName>
        <fullName evidence="2">Uncharacterized protein</fullName>
    </submittedName>
</protein>
<keyword evidence="3" id="KW-1185">Reference proteome</keyword>
<dbReference type="EMBL" id="CM001887">
    <property type="protein sequence ID" value="EOY31960.1"/>
    <property type="molecule type" value="Genomic_DNA"/>
</dbReference>
<name>A0A061GQ21_THECC</name>
<reference evidence="2 3" key="1">
    <citation type="journal article" date="2013" name="Genome Biol.">
        <title>The genome sequence of the most widely cultivated cacao type and its use to identify candidate genes regulating pod color.</title>
        <authorList>
            <person name="Motamayor J.C."/>
            <person name="Mockaitis K."/>
            <person name="Schmutz J."/>
            <person name="Haiminen N."/>
            <person name="Iii D.L."/>
            <person name="Cornejo O."/>
            <person name="Findley S.D."/>
            <person name="Zheng P."/>
            <person name="Utro F."/>
            <person name="Royaert S."/>
            <person name="Saski C."/>
            <person name="Jenkins J."/>
            <person name="Podicheti R."/>
            <person name="Zhao M."/>
            <person name="Scheffler B.E."/>
            <person name="Stack J.C."/>
            <person name="Feltus F.A."/>
            <person name="Mustiga G.M."/>
            <person name="Amores F."/>
            <person name="Phillips W."/>
            <person name="Marelli J.P."/>
            <person name="May G.D."/>
            <person name="Shapiro H."/>
            <person name="Ma J."/>
            <person name="Bustamante C.D."/>
            <person name="Schnell R.J."/>
            <person name="Main D."/>
            <person name="Gilbert D."/>
            <person name="Parida L."/>
            <person name="Kuhn D.N."/>
        </authorList>
    </citation>
    <scope>NUCLEOTIDE SEQUENCE [LARGE SCALE GENOMIC DNA]</scope>
    <source>
        <strain evidence="3">cv. Matina 1-6</strain>
    </source>
</reference>
<organism evidence="2 3">
    <name type="scientific">Theobroma cacao</name>
    <name type="common">Cacao</name>
    <name type="synonym">Cocoa</name>
    <dbReference type="NCBI Taxonomy" id="3641"/>
    <lineage>
        <taxon>Eukaryota</taxon>
        <taxon>Viridiplantae</taxon>
        <taxon>Streptophyta</taxon>
        <taxon>Embryophyta</taxon>
        <taxon>Tracheophyta</taxon>
        <taxon>Spermatophyta</taxon>
        <taxon>Magnoliopsida</taxon>
        <taxon>eudicotyledons</taxon>
        <taxon>Gunneridae</taxon>
        <taxon>Pentapetalae</taxon>
        <taxon>rosids</taxon>
        <taxon>malvids</taxon>
        <taxon>Malvales</taxon>
        <taxon>Malvaceae</taxon>
        <taxon>Byttnerioideae</taxon>
        <taxon>Theobroma</taxon>
    </lineage>
</organism>
<dbReference type="AlphaFoldDB" id="A0A061GQ21"/>
<dbReference type="Proteomes" id="UP000026915">
    <property type="component" value="Chromosome 9"/>
</dbReference>
<dbReference type="InParanoid" id="A0A061GQ21"/>
<feature type="region of interest" description="Disordered" evidence="1">
    <location>
        <begin position="59"/>
        <end position="98"/>
    </location>
</feature>
<accession>A0A061GQ21</accession>